<dbReference type="AlphaFoldDB" id="A0AA94JD27"/>
<dbReference type="SMART" id="SM00530">
    <property type="entry name" value="HTH_XRE"/>
    <property type="match status" value="1"/>
</dbReference>
<dbReference type="RefSeq" id="WP_126820165.1">
    <property type="nucleotide sequence ID" value="NZ_PIPS01000003.1"/>
</dbReference>
<keyword evidence="1" id="KW-0472">Membrane</keyword>
<proteinExistence type="predicted"/>
<comment type="caution">
    <text evidence="3">The sequence shown here is derived from an EMBL/GenBank/DDBJ whole genome shotgun (WGS) entry which is preliminary data.</text>
</comment>
<dbReference type="Proteomes" id="UP000286680">
    <property type="component" value="Unassembled WGS sequence"/>
</dbReference>
<name>A0AA94JD27_9GAMM</name>
<feature type="transmembrane region" description="Helical" evidence="1">
    <location>
        <begin position="210"/>
        <end position="232"/>
    </location>
</feature>
<dbReference type="InterPro" id="IPR001387">
    <property type="entry name" value="Cro/C1-type_HTH"/>
</dbReference>
<reference evidence="4" key="1">
    <citation type="journal article" date="2018" name="Front. Microbiol.">
        <title>Genome-Based Analysis Reveals the Taxonomy and Diversity of the Family Idiomarinaceae.</title>
        <authorList>
            <person name="Liu Y."/>
            <person name="Lai Q."/>
            <person name="Shao Z."/>
        </authorList>
    </citation>
    <scope>NUCLEOTIDE SEQUENCE [LARGE SCALE GENOMIC DNA]</scope>
    <source>
        <strain evidence="4">SN-14</strain>
    </source>
</reference>
<feature type="transmembrane region" description="Helical" evidence="1">
    <location>
        <begin position="97"/>
        <end position="117"/>
    </location>
</feature>
<dbReference type="EMBL" id="PIPS01000003">
    <property type="protein sequence ID" value="RUO42437.1"/>
    <property type="molecule type" value="Genomic_DNA"/>
</dbReference>
<dbReference type="GO" id="GO:0003677">
    <property type="term" value="F:DNA binding"/>
    <property type="evidence" value="ECO:0007669"/>
    <property type="project" value="InterPro"/>
</dbReference>
<evidence type="ECO:0000256" key="1">
    <source>
        <dbReference type="SAM" id="Phobius"/>
    </source>
</evidence>
<dbReference type="Gene3D" id="1.10.260.40">
    <property type="entry name" value="lambda repressor-like DNA-binding domains"/>
    <property type="match status" value="1"/>
</dbReference>
<keyword evidence="4" id="KW-1185">Reference proteome</keyword>
<organism evidence="3 4">
    <name type="scientific">Idiomarina aquatica</name>
    <dbReference type="NCBI Taxonomy" id="1327752"/>
    <lineage>
        <taxon>Bacteria</taxon>
        <taxon>Pseudomonadati</taxon>
        <taxon>Pseudomonadota</taxon>
        <taxon>Gammaproteobacteria</taxon>
        <taxon>Alteromonadales</taxon>
        <taxon>Idiomarinaceae</taxon>
        <taxon>Idiomarina</taxon>
    </lineage>
</organism>
<dbReference type="SUPFAM" id="SSF47413">
    <property type="entry name" value="lambda repressor-like DNA-binding domains"/>
    <property type="match status" value="1"/>
</dbReference>
<protein>
    <submittedName>
        <fullName evidence="3">XRE family transcriptional regulator</fullName>
    </submittedName>
</protein>
<gene>
    <name evidence="3" type="ORF">CWE23_10080</name>
</gene>
<evidence type="ECO:0000313" key="3">
    <source>
        <dbReference type="EMBL" id="RUO42437.1"/>
    </source>
</evidence>
<keyword evidence="1" id="KW-0812">Transmembrane</keyword>
<feature type="domain" description="HTH cro/C1-type" evidence="2">
    <location>
        <begin position="7"/>
        <end position="61"/>
    </location>
</feature>
<evidence type="ECO:0000259" key="2">
    <source>
        <dbReference type="PROSITE" id="PS50943"/>
    </source>
</evidence>
<dbReference type="Pfam" id="PF01381">
    <property type="entry name" value="HTH_3"/>
    <property type="match status" value="1"/>
</dbReference>
<sequence length="239" mass="27447">MVLGELLKQRRIELHLSQSELAEQVGIEQSYLSKLESERSLPSDDVLKTWLSALELTIGQVAEQFDPSYLQGRLRQIPSIDAYLREQTANYQRQRRGWLTICGLLIALSLPTFYSGYTKVLFPELTYQYMSPGILLMGENPNYYRNWNDTVVGFDELEKLSKRMAERSNPDIMILTDYRGKQFTVPAPEADDPNIKRTYYIDGTIQQPRVINGVLQAFGLFLLMCGVLGIALERRLLNK</sequence>
<dbReference type="PROSITE" id="PS50943">
    <property type="entry name" value="HTH_CROC1"/>
    <property type="match status" value="1"/>
</dbReference>
<dbReference type="InterPro" id="IPR010982">
    <property type="entry name" value="Lambda_DNA-bd_dom_sf"/>
</dbReference>
<accession>A0AA94JD27</accession>
<dbReference type="CDD" id="cd00093">
    <property type="entry name" value="HTH_XRE"/>
    <property type="match status" value="1"/>
</dbReference>
<keyword evidence="1" id="KW-1133">Transmembrane helix</keyword>
<evidence type="ECO:0000313" key="4">
    <source>
        <dbReference type="Proteomes" id="UP000286680"/>
    </source>
</evidence>